<evidence type="ECO:0000313" key="2">
    <source>
        <dbReference type="Proteomes" id="UP001558613"/>
    </source>
</evidence>
<evidence type="ECO:0000313" key="1">
    <source>
        <dbReference type="EMBL" id="KAL1254859.1"/>
    </source>
</evidence>
<organism evidence="1 2">
    <name type="scientific">Cirrhinus molitorella</name>
    <name type="common">mud carp</name>
    <dbReference type="NCBI Taxonomy" id="172907"/>
    <lineage>
        <taxon>Eukaryota</taxon>
        <taxon>Metazoa</taxon>
        <taxon>Chordata</taxon>
        <taxon>Craniata</taxon>
        <taxon>Vertebrata</taxon>
        <taxon>Euteleostomi</taxon>
        <taxon>Actinopterygii</taxon>
        <taxon>Neopterygii</taxon>
        <taxon>Teleostei</taxon>
        <taxon>Ostariophysi</taxon>
        <taxon>Cypriniformes</taxon>
        <taxon>Cyprinidae</taxon>
        <taxon>Labeoninae</taxon>
        <taxon>Labeonini</taxon>
        <taxon>Cirrhinus</taxon>
    </lineage>
</organism>
<gene>
    <name evidence="1" type="ORF">QQF64_012920</name>
</gene>
<keyword evidence="2" id="KW-1185">Reference proteome</keyword>
<accession>A0ABR3LSX0</accession>
<dbReference type="EMBL" id="JAYMGO010000019">
    <property type="protein sequence ID" value="KAL1254859.1"/>
    <property type="molecule type" value="Genomic_DNA"/>
</dbReference>
<protein>
    <submittedName>
        <fullName evidence="1">Uncharacterized protein</fullName>
    </submittedName>
</protein>
<comment type="caution">
    <text evidence="1">The sequence shown here is derived from an EMBL/GenBank/DDBJ whole genome shotgun (WGS) entry which is preliminary data.</text>
</comment>
<proteinExistence type="predicted"/>
<reference evidence="1 2" key="1">
    <citation type="submission" date="2023-09" db="EMBL/GenBank/DDBJ databases">
        <authorList>
            <person name="Wang M."/>
        </authorList>
    </citation>
    <scope>NUCLEOTIDE SEQUENCE [LARGE SCALE GENOMIC DNA]</scope>
    <source>
        <strain evidence="1">GT-2023</strain>
        <tissue evidence="1">Liver</tissue>
    </source>
</reference>
<dbReference type="Proteomes" id="UP001558613">
    <property type="component" value="Unassembled WGS sequence"/>
</dbReference>
<sequence>MERGTALGKREVQLMMHKDAPRFSSACSYGNSPTLTLTEKVLQLLRSVREGGLCFCRNILAVRIFPALSVRGCELSLRGRQFDAIGSATCESVGRRERETDAERDSCEGLCNYSLSVIAVCALAAALWRMHTNANGGYVPFNLVKNQTLHPRLP</sequence>
<name>A0ABR3LSX0_9TELE</name>